<accession>A0A316J8C2</accession>
<gene>
    <name evidence="1" type="ORF">DKP76_12380</name>
</gene>
<dbReference type="AlphaFoldDB" id="A0A316J8C2"/>
<name>A0A316J8C2_9HYPH</name>
<evidence type="ECO:0000313" key="1">
    <source>
        <dbReference type="EMBL" id="PWL17551.1"/>
    </source>
</evidence>
<dbReference type="Proteomes" id="UP000245865">
    <property type="component" value="Unassembled WGS sequence"/>
</dbReference>
<sequence length="62" mass="7130">MKKIQEFNASPHHDAAMRISADTIWQSVWARQRNAQLREDGALISSKELGRQLRLGLSERLN</sequence>
<proteinExistence type="predicted"/>
<dbReference type="EMBL" id="QGDB01000004">
    <property type="protein sequence ID" value="PWL17551.1"/>
    <property type="molecule type" value="Genomic_DNA"/>
</dbReference>
<evidence type="ECO:0000313" key="2">
    <source>
        <dbReference type="Proteomes" id="UP000245865"/>
    </source>
</evidence>
<comment type="caution">
    <text evidence="1">The sequence shown here is derived from an EMBL/GenBank/DDBJ whole genome shotgun (WGS) entry which is preliminary data.</text>
</comment>
<organism evidence="1 2">
    <name type="scientific">Falsochrobactrum shanghaiense</name>
    <dbReference type="NCBI Taxonomy" id="2201899"/>
    <lineage>
        <taxon>Bacteria</taxon>
        <taxon>Pseudomonadati</taxon>
        <taxon>Pseudomonadota</taxon>
        <taxon>Alphaproteobacteria</taxon>
        <taxon>Hyphomicrobiales</taxon>
        <taxon>Brucellaceae</taxon>
        <taxon>Falsochrobactrum</taxon>
    </lineage>
</organism>
<reference evidence="1 2" key="1">
    <citation type="submission" date="2018-05" db="EMBL/GenBank/DDBJ databases">
        <title>Comparative genomic sequence analysis between strain HN4 and CCM 8460T (Falsochrobactrum ovis) will provide more evidence to prove that HN4 is a new species of Falsochrobactrum.</title>
        <authorList>
            <person name="Lyu W."/>
            <person name="Sun L."/>
            <person name="Yao L."/>
        </authorList>
    </citation>
    <scope>NUCLEOTIDE SEQUENCE [LARGE SCALE GENOMIC DNA]</scope>
    <source>
        <strain evidence="1 2">HN4</strain>
    </source>
</reference>
<keyword evidence="2" id="KW-1185">Reference proteome</keyword>
<protein>
    <submittedName>
        <fullName evidence="1">Uncharacterized protein</fullName>
    </submittedName>
</protein>